<evidence type="ECO:0000259" key="2">
    <source>
        <dbReference type="Pfam" id="PF13472"/>
    </source>
</evidence>
<evidence type="ECO:0000256" key="1">
    <source>
        <dbReference type="SAM" id="MobiDB-lite"/>
    </source>
</evidence>
<evidence type="ECO:0000313" key="3">
    <source>
        <dbReference type="EMBL" id="MFB0835636.1"/>
    </source>
</evidence>
<keyword evidence="3" id="KW-0378">Hydrolase</keyword>
<protein>
    <submittedName>
        <fullName evidence="3">SGNH/GDSL hydrolase family protein</fullName>
    </submittedName>
</protein>
<keyword evidence="4" id="KW-1185">Reference proteome</keyword>
<proteinExistence type="predicted"/>
<dbReference type="RefSeq" id="WP_373972808.1">
    <property type="nucleotide sequence ID" value="NZ_JBHDLJ010000012.1"/>
</dbReference>
<gene>
    <name evidence="3" type="ORF">ACETWP_13670</name>
</gene>
<dbReference type="InterPro" id="IPR013830">
    <property type="entry name" value="SGNH_hydro"/>
</dbReference>
<name>A0ABV4UPQ5_9MICC</name>
<comment type="caution">
    <text evidence="3">The sequence shown here is derived from an EMBL/GenBank/DDBJ whole genome shotgun (WGS) entry which is preliminary data.</text>
</comment>
<dbReference type="InterPro" id="IPR036514">
    <property type="entry name" value="SGNH_hydro_sf"/>
</dbReference>
<dbReference type="GO" id="GO:0016787">
    <property type="term" value="F:hydrolase activity"/>
    <property type="evidence" value="ECO:0007669"/>
    <property type="project" value="UniProtKB-KW"/>
</dbReference>
<dbReference type="Proteomes" id="UP001575652">
    <property type="component" value="Unassembled WGS sequence"/>
</dbReference>
<dbReference type="Pfam" id="PF13472">
    <property type="entry name" value="Lipase_GDSL_2"/>
    <property type="match status" value="1"/>
</dbReference>
<dbReference type="Gene3D" id="3.40.50.1110">
    <property type="entry name" value="SGNH hydrolase"/>
    <property type="match status" value="1"/>
</dbReference>
<reference evidence="3 4" key="1">
    <citation type="submission" date="2024-09" db="EMBL/GenBank/DDBJ databases">
        <authorList>
            <person name="Salinas-Garcia M.A."/>
            <person name="Prieme A."/>
        </authorList>
    </citation>
    <scope>NUCLEOTIDE SEQUENCE [LARGE SCALE GENOMIC DNA]</scope>
    <source>
        <strain evidence="3 4">DSM 21081</strain>
    </source>
</reference>
<dbReference type="EMBL" id="JBHDLJ010000012">
    <property type="protein sequence ID" value="MFB0835636.1"/>
    <property type="molecule type" value="Genomic_DNA"/>
</dbReference>
<dbReference type="SUPFAM" id="SSF52266">
    <property type="entry name" value="SGNH hydrolase"/>
    <property type="match status" value="1"/>
</dbReference>
<evidence type="ECO:0000313" key="4">
    <source>
        <dbReference type="Proteomes" id="UP001575652"/>
    </source>
</evidence>
<feature type="compositionally biased region" description="Low complexity" evidence="1">
    <location>
        <begin position="22"/>
        <end position="53"/>
    </location>
</feature>
<feature type="domain" description="SGNH hydrolase-type esterase" evidence="2">
    <location>
        <begin position="89"/>
        <end position="259"/>
    </location>
</feature>
<accession>A0ABV4UPQ5</accession>
<sequence length="291" mass="28607">MLATGALLGSLVAPVPPPDPSRPGSSPPTVAAGGTALAGAAGTAGSGSAPVAGEHAGWDDSGSTGTVRNPATGRDELVYPAPEGLAVIIGDSQSDGAAGVPGAATWPRLAAEALGFRPVFRGRGGTGFTASRGGHLNYVDALRTQQWLLPRGPVGLVVVQGGGNDARSGAGDAAIRDGALALVSELRAGYPGSPIVLVGTLARSADDGGGRRHAVDGVLRAAAGEAGIPFVSAGDWLTTRGLAARLADEVHLDAEGHRRASGVLLEGLRDLGLQRRDTVLAGAGAEGPAAG</sequence>
<organism evidence="3 4">
    <name type="scientific">Arthrobacter halodurans</name>
    <dbReference type="NCBI Taxonomy" id="516699"/>
    <lineage>
        <taxon>Bacteria</taxon>
        <taxon>Bacillati</taxon>
        <taxon>Actinomycetota</taxon>
        <taxon>Actinomycetes</taxon>
        <taxon>Micrococcales</taxon>
        <taxon>Micrococcaceae</taxon>
        <taxon>Arthrobacter</taxon>
    </lineage>
</organism>
<feature type="region of interest" description="Disordered" evidence="1">
    <location>
        <begin position="1"/>
        <end position="74"/>
    </location>
</feature>